<name>A0A6A6IXF0_9PLEO</name>
<dbReference type="Proteomes" id="UP000800094">
    <property type="component" value="Unassembled WGS sequence"/>
</dbReference>
<feature type="compositionally biased region" description="Polar residues" evidence="1">
    <location>
        <begin position="1"/>
        <end position="10"/>
    </location>
</feature>
<accession>A0A6A6IXF0</accession>
<gene>
    <name evidence="2" type="ORF">BU26DRAFT_141888</name>
</gene>
<organism evidence="2 3">
    <name type="scientific">Trematosphaeria pertusa</name>
    <dbReference type="NCBI Taxonomy" id="390896"/>
    <lineage>
        <taxon>Eukaryota</taxon>
        <taxon>Fungi</taxon>
        <taxon>Dikarya</taxon>
        <taxon>Ascomycota</taxon>
        <taxon>Pezizomycotina</taxon>
        <taxon>Dothideomycetes</taxon>
        <taxon>Pleosporomycetidae</taxon>
        <taxon>Pleosporales</taxon>
        <taxon>Massarineae</taxon>
        <taxon>Trematosphaeriaceae</taxon>
        <taxon>Trematosphaeria</taxon>
    </lineage>
</organism>
<evidence type="ECO:0000256" key="1">
    <source>
        <dbReference type="SAM" id="MobiDB-lite"/>
    </source>
</evidence>
<dbReference type="GeneID" id="54573162"/>
<keyword evidence="3" id="KW-1185">Reference proteome</keyword>
<feature type="region of interest" description="Disordered" evidence="1">
    <location>
        <begin position="1"/>
        <end position="38"/>
    </location>
</feature>
<dbReference type="EMBL" id="ML987190">
    <property type="protein sequence ID" value="KAF2254612.1"/>
    <property type="molecule type" value="Genomic_DNA"/>
</dbReference>
<reference evidence="2" key="1">
    <citation type="journal article" date="2020" name="Stud. Mycol.">
        <title>101 Dothideomycetes genomes: a test case for predicting lifestyles and emergence of pathogens.</title>
        <authorList>
            <person name="Haridas S."/>
            <person name="Albert R."/>
            <person name="Binder M."/>
            <person name="Bloem J."/>
            <person name="Labutti K."/>
            <person name="Salamov A."/>
            <person name="Andreopoulos B."/>
            <person name="Baker S."/>
            <person name="Barry K."/>
            <person name="Bills G."/>
            <person name="Bluhm B."/>
            <person name="Cannon C."/>
            <person name="Castanera R."/>
            <person name="Culley D."/>
            <person name="Daum C."/>
            <person name="Ezra D."/>
            <person name="Gonzalez J."/>
            <person name="Henrissat B."/>
            <person name="Kuo A."/>
            <person name="Liang C."/>
            <person name="Lipzen A."/>
            <person name="Lutzoni F."/>
            <person name="Magnuson J."/>
            <person name="Mondo S."/>
            <person name="Nolan M."/>
            <person name="Ohm R."/>
            <person name="Pangilinan J."/>
            <person name="Park H.-J."/>
            <person name="Ramirez L."/>
            <person name="Alfaro M."/>
            <person name="Sun H."/>
            <person name="Tritt A."/>
            <person name="Yoshinaga Y."/>
            <person name="Zwiers L.-H."/>
            <person name="Turgeon B."/>
            <person name="Goodwin S."/>
            <person name="Spatafora J."/>
            <person name="Crous P."/>
            <person name="Grigoriev I."/>
        </authorList>
    </citation>
    <scope>NUCLEOTIDE SEQUENCE</scope>
    <source>
        <strain evidence="2">CBS 122368</strain>
    </source>
</reference>
<dbReference type="AlphaFoldDB" id="A0A6A6IXF0"/>
<dbReference type="RefSeq" id="XP_033689616.1">
    <property type="nucleotide sequence ID" value="XM_033819832.1"/>
</dbReference>
<sequence>MSLGESTQSAARGVSRHQGTPRAATLGPRWRPPLVAAGPRGRRMDPSLKLRHHACFCSWFAQYCKCLAPSPPPHLHLVLMFVPVACAPFRCHSDHHTLLEVKHPAAGCNQCACLIFRGPKLNGKQSQLHRHLGSFAILAVHHIDQRLPRRIRRVGDFAFVGNAGCATSSPTSATRHLI</sequence>
<protein>
    <submittedName>
        <fullName evidence="2">Uncharacterized protein</fullName>
    </submittedName>
</protein>
<evidence type="ECO:0000313" key="2">
    <source>
        <dbReference type="EMBL" id="KAF2254612.1"/>
    </source>
</evidence>
<evidence type="ECO:0000313" key="3">
    <source>
        <dbReference type="Proteomes" id="UP000800094"/>
    </source>
</evidence>
<proteinExistence type="predicted"/>